<gene>
    <name evidence="3" type="ORF">M2283_002983</name>
</gene>
<keyword evidence="2" id="KW-0812">Transmembrane</keyword>
<evidence type="ECO:0000313" key="3">
    <source>
        <dbReference type="EMBL" id="MDH6215679.1"/>
    </source>
</evidence>
<name>A0ABT6LHB0_9ACTN</name>
<feature type="region of interest" description="Disordered" evidence="1">
    <location>
        <begin position="323"/>
        <end position="349"/>
    </location>
</feature>
<keyword evidence="2" id="KW-1133">Transmembrane helix</keyword>
<proteinExistence type="predicted"/>
<evidence type="ECO:0000256" key="1">
    <source>
        <dbReference type="SAM" id="MobiDB-lite"/>
    </source>
</evidence>
<evidence type="ECO:0008006" key="5">
    <source>
        <dbReference type="Google" id="ProtNLM"/>
    </source>
</evidence>
<feature type="transmembrane region" description="Helical" evidence="2">
    <location>
        <begin position="194"/>
        <end position="212"/>
    </location>
</feature>
<evidence type="ECO:0000313" key="4">
    <source>
        <dbReference type="Proteomes" id="UP001160499"/>
    </source>
</evidence>
<protein>
    <recommendedName>
        <fullName evidence="5">Integral membrane protein</fullName>
    </recommendedName>
</protein>
<dbReference type="Proteomes" id="UP001160499">
    <property type="component" value="Unassembled WGS sequence"/>
</dbReference>
<feature type="transmembrane region" description="Helical" evidence="2">
    <location>
        <begin position="169"/>
        <end position="188"/>
    </location>
</feature>
<keyword evidence="4" id="KW-1185">Reference proteome</keyword>
<sequence length="349" mass="38212">MDLEKSPADRPARQTPEGCLVVAIRLPVRIVALVLIVPVRMVWDALVVAWRFLTDTVFRPVGRALGWLARAVFVWPFVGLWRYGVVPLGKALGWLFGVLVVVPLVWLYRSVLTPVGHGLVWAVRSFGDGLVWVYARVLTPLGHGVVWVLHGVVWVLTPLGRAVVWCAKGLAWVASTIVTGIGVGLSGIGVGLYWIARVLLVLPALALWRWVFVPVGRALAVVGREVADAVGHAWRVASRISLAVGRFLGTLFRWIFVEPVRWVYRTVLTPVGHVVRDAVVRPVAEVARTVGRAGREALAAARESVRQARADFRRMLFGEPAPVEAVGRREPSGPETRTLGSSTTALTKD</sequence>
<evidence type="ECO:0000256" key="2">
    <source>
        <dbReference type="SAM" id="Phobius"/>
    </source>
</evidence>
<organism evidence="3 4">
    <name type="scientific">Streptomyces pseudovenezuelae</name>
    <dbReference type="NCBI Taxonomy" id="67350"/>
    <lineage>
        <taxon>Bacteria</taxon>
        <taxon>Bacillati</taxon>
        <taxon>Actinomycetota</taxon>
        <taxon>Actinomycetes</taxon>
        <taxon>Kitasatosporales</taxon>
        <taxon>Streptomycetaceae</taxon>
        <taxon>Streptomyces</taxon>
        <taxon>Streptomyces aurantiacus group</taxon>
    </lineage>
</organism>
<feature type="transmembrane region" description="Helical" evidence="2">
    <location>
        <begin position="30"/>
        <end position="52"/>
    </location>
</feature>
<reference evidence="3 4" key="1">
    <citation type="submission" date="2023-04" db="EMBL/GenBank/DDBJ databases">
        <title>Forest soil microbial communities from Buena Vista Peninsula, Colon Province, Panama.</title>
        <authorList>
            <person name="Bouskill N."/>
        </authorList>
    </citation>
    <scope>NUCLEOTIDE SEQUENCE [LARGE SCALE GENOMIC DNA]</scope>
    <source>
        <strain evidence="3 4">GGS1</strain>
    </source>
</reference>
<feature type="transmembrane region" description="Helical" evidence="2">
    <location>
        <begin position="131"/>
        <end position="157"/>
    </location>
</feature>
<dbReference type="EMBL" id="JARXVH010000004">
    <property type="protein sequence ID" value="MDH6215679.1"/>
    <property type="molecule type" value="Genomic_DNA"/>
</dbReference>
<feature type="compositionally biased region" description="Polar residues" evidence="1">
    <location>
        <begin position="338"/>
        <end position="349"/>
    </location>
</feature>
<feature type="transmembrane region" description="Helical" evidence="2">
    <location>
        <begin position="64"/>
        <end position="84"/>
    </location>
</feature>
<keyword evidence="2" id="KW-0472">Membrane</keyword>
<dbReference type="RefSeq" id="WP_280876653.1">
    <property type="nucleotide sequence ID" value="NZ_JARXVH010000004.1"/>
</dbReference>
<comment type="caution">
    <text evidence="3">The sequence shown here is derived from an EMBL/GenBank/DDBJ whole genome shotgun (WGS) entry which is preliminary data.</text>
</comment>
<feature type="transmembrane region" description="Helical" evidence="2">
    <location>
        <begin position="91"/>
        <end position="111"/>
    </location>
</feature>
<accession>A0ABT6LHB0</accession>